<organism evidence="3 4">
    <name type="scientific">Roseiconus nitratireducens</name>
    <dbReference type="NCBI Taxonomy" id="2605748"/>
    <lineage>
        <taxon>Bacteria</taxon>
        <taxon>Pseudomonadati</taxon>
        <taxon>Planctomycetota</taxon>
        <taxon>Planctomycetia</taxon>
        <taxon>Pirellulales</taxon>
        <taxon>Pirellulaceae</taxon>
        <taxon>Roseiconus</taxon>
    </lineage>
</organism>
<keyword evidence="2" id="KW-1133">Transmembrane helix</keyword>
<name>A0A5M6D031_9BACT</name>
<proteinExistence type="predicted"/>
<feature type="compositionally biased region" description="Basic residues" evidence="1">
    <location>
        <begin position="171"/>
        <end position="184"/>
    </location>
</feature>
<protein>
    <submittedName>
        <fullName evidence="3">Uncharacterized protein</fullName>
    </submittedName>
</protein>
<feature type="transmembrane region" description="Helical" evidence="2">
    <location>
        <begin position="210"/>
        <end position="229"/>
    </location>
</feature>
<keyword evidence="4" id="KW-1185">Reference proteome</keyword>
<reference evidence="3 4" key="1">
    <citation type="submission" date="2019-08" db="EMBL/GenBank/DDBJ databases">
        <authorList>
            <person name="Dhanesh K."/>
            <person name="Kumar G."/>
            <person name="Sasikala C."/>
            <person name="Venkata Ramana C."/>
        </authorList>
    </citation>
    <scope>NUCLEOTIDE SEQUENCE [LARGE SCALE GENOMIC DNA]</scope>
    <source>
        <strain evidence="3 4">JC645</strain>
    </source>
</reference>
<sequence>MIDVYCSGCSTTLKAPAELAGKRVACPKCKTPLTIPTLPESAAQAEAQPAGPAERDTTAAAESSAPVKSVQPTPPQSRPESKAEPSKAEPPQAEHSEPQPVTPPTPQPQTPQAVPKVDTTAPAGQPAPVSKSTKEFDPELLVNQWAEESQSASPVASGSNAPVVGAPSPSRSKRMKRFGRRGKRNSTRLDQIKADSDFPHLITLLEVAKVLVIVFVVIQFLFSLPVVYSSMQTAATASDSMVIAVVVAVFLVSFFLLVAAVQYIVSMAFVDLFWVLLAIEKNTRTPDGVE</sequence>
<feature type="compositionally biased region" description="Low complexity" evidence="1">
    <location>
        <begin position="42"/>
        <end position="52"/>
    </location>
</feature>
<dbReference type="Proteomes" id="UP000324479">
    <property type="component" value="Unassembled WGS sequence"/>
</dbReference>
<feature type="transmembrane region" description="Helical" evidence="2">
    <location>
        <begin position="241"/>
        <end position="265"/>
    </location>
</feature>
<feature type="compositionally biased region" description="Basic and acidic residues" evidence="1">
    <location>
        <begin position="79"/>
        <end position="97"/>
    </location>
</feature>
<accession>A0A5M6D031</accession>
<keyword evidence="2" id="KW-0472">Membrane</keyword>
<feature type="region of interest" description="Disordered" evidence="1">
    <location>
        <begin position="40"/>
        <end position="184"/>
    </location>
</feature>
<keyword evidence="2" id="KW-0812">Transmembrane</keyword>
<evidence type="ECO:0000313" key="3">
    <source>
        <dbReference type="EMBL" id="KAA5540466.1"/>
    </source>
</evidence>
<gene>
    <name evidence="3" type="ORF">FYK55_20870</name>
</gene>
<evidence type="ECO:0000256" key="1">
    <source>
        <dbReference type="SAM" id="MobiDB-lite"/>
    </source>
</evidence>
<dbReference type="RefSeq" id="WP_150078459.1">
    <property type="nucleotide sequence ID" value="NZ_VWOX01000013.1"/>
</dbReference>
<dbReference type="EMBL" id="VWOX01000013">
    <property type="protein sequence ID" value="KAA5540466.1"/>
    <property type="molecule type" value="Genomic_DNA"/>
</dbReference>
<evidence type="ECO:0000313" key="4">
    <source>
        <dbReference type="Proteomes" id="UP000324479"/>
    </source>
</evidence>
<dbReference type="AlphaFoldDB" id="A0A5M6D031"/>
<feature type="compositionally biased region" description="Pro residues" evidence="1">
    <location>
        <begin position="100"/>
        <end position="109"/>
    </location>
</feature>
<feature type="compositionally biased region" description="Polar residues" evidence="1">
    <location>
        <begin position="146"/>
        <end position="160"/>
    </location>
</feature>
<comment type="caution">
    <text evidence="3">The sequence shown here is derived from an EMBL/GenBank/DDBJ whole genome shotgun (WGS) entry which is preliminary data.</text>
</comment>
<evidence type="ECO:0000256" key="2">
    <source>
        <dbReference type="SAM" id="Phobius"/>
    </source>
</evidence>